<gene>
    <name evidence="1" type="primary">orfC4</name>
    <name evidence="3" type="synonym">lef-5</name>
    <name evidence="3" type="ORF">SI_OrNV_gp015</name>
</gene>
<evidence type="ECO:0000313" key="2">
    <source>
        <dbReference type="EMBL" id="ACH96145.1"/>
    </source>
</evidence>
<reference evidence="3" key="3">
    <citation type="journal article" date="2020" name="J. ISSAAS">
        <title>Complete genome sequence of Oryctes rhinoceros Nudivirus isolated from Coconut Rhinoceros Beetle in the Solomon Islands.</title>
        <authorList>
            <person name="Etebari K."/>
            <person name="Filipovic I."/>
            <person name="Rasic G."/>
            <person name="Devine G.J."/>
            <person name="Tsatsia H."/>
            <person name="Furlong M.J."/>
        </authorList>
    </citation>
    <scope>NUCLEOTIDE SEQUENCE</scope>
    <source>
        <strain evidence="3">Solomon Islands</strain>
    </source>
</reference>
<organism evidence="1">
    <name type="scientific">Oryctes rhinoceros nudivirus</name>
    <dbReference type="NCBI Taxonomy" id="92521"/>
    <lineage>
        <taxon>Viruses</taxon>
        <taxon>Viruses incertae sedis</taxon>
        <taxon>Naldaviricetes</taxon>
        <taxon>Lefavirales</taxon>
        <taxon>Nudiviridae</taxon>
        <taxon>Alphanudivirus</taxon>
        <taxon>Alphanudivirus oryrhinocerotis</taxon>
    </lineage>
</organism>
<evidence type="ECO:0000313" key="5">
    <source>
        <dbReference type="EMBL" id="UBO76436.1"/>
    </source>
</evidence>
<dbReference type="RefSeq" id="YP_002321326.1">
    <property type="nucleotide sequence ID" value="NC_011588.1"/>
</dbReference>
<reference evidence="4" key="4">
    <citation type="submission" date="2020-03" db="EMBL/GenBank/DDBJ databases">
        <title>Whole genome sequence of Oryctes rhinoceros Nudivirus isolated in Riau Province, Indonesia.</title>
        <authorList>
            <person name="Kurnia Y.W."/>
            <person name="Tanjung Z.A."/>
            <person name="Utomo C."/>
            <person name="Naim M."/>
            <person name="Situmorang E.C."/>
            <person name="Liwang T."/>
        </authorList>
    </citation>
    <scope>NUCLEOTIDE SEQUENCE</scope>
    <source>
        <strain evidence="4">LiboV</strain>
    </source>
</reference>
<reference evidence="2 6" key="2">
    <citation type="journal article" date="2008" name="J. Virol. Methods">
        <title>Sequencing of the large dsDNA genome of Oryctes rhinoceros nudivirus using multiple displacement amplification of nanogram amounts of virus DNA.</title>
        <authorList>
            <person name="Wang Y."/>
            <person name="Kleespies R.G."/>
            <person name="Ramle M.B."/>
            <person name="Jehle J.A."/>
        </authorList>
    </citation>
    <scope>NUCLEOTIDE SEQUENCE [LARGE SCALE GENOMIC DNA]</scope>
    <source>
        <strain evidence="6">Isolate Oryctes rhinoceros/Malaysia/Ma07/2007</strain>
        <strain evidence="2">Ma07</strain>
    </source>
</reference>
<dbReference type="EMBL" id="MZ727584">
    <property type="protein sequence ID" value="UBO76436.1"/>
    <property type="molecule type" value="Genomic_DNA"/>
</dbReference>
<evidence type="ECO:0000313" key="6">
    <source>
        <dbReference type="Proteomes" id="UP000011785"/>
    </source>
</evidence>
<dbReference type="EMBL" id="MN623374">
    <property type="protein sequence ID" value="QHG11254.1"/>
    <property type="molecule type" value="Genomic_DNA"/>
</dbReference>
<name>A3QU01_9VIRU</name>
<accession>B7SV36</accession>
<keyword evidence="6" id="KW-1185">Reference proteome</keyword>
<accession>A3QU01</accession>
<sequence length="250" mass="27878">MSSLFACSPANAAKQQSKTCIFEGVSPCRDQVSHVICNAHSAIFGLINKTASYHDGDNDIWTKIVTYNSSSNNICIPLFLDSSSKIMMSEIRAFCINACNSYPTIKVEALSGRIACLMGVSMNNTQEFCRKSWFDDPNSALIIRNNTGSIQYFKDLPPLHKYLFFYINASNIRNSKADTETYLVPNLSLTRNDSSDSYSFIIPNKKNILKYTDKPDCIATPIVLDGIREVAHHVGDRTFAPIQNNFALLC</sequence>
<dbReference type="EMBL" id="MT150137">
    <property type="protein sequence ID" value="QKE59489.1"/>
    <property type="molecule type" value="Genomic_DNA"/>
</dbReference>
<protein>
    <submittedName>
        <fullName evidence="2 3">Vp39</fullName>
    </submittedName>
</protein>
<dbReference type="KEGG" id="vg:7047195"/>
<evidence type="ECO:0000313" key="1">
    <source>
        <dbReference type="EMBL" id="ABF93337.1"/>
    </source>
</evidence>
<reference evidence="1" key="1">
    <citation type="journal article" date="2007" name="Arch. Virol.">
        <title>Genomic analysis of Oryctes rhinoceros virus reveals genetic relatedness to Heliothis zea virus 1.</title>
        <authorList>
            <person name="Wang Y."/>
            <person name="van Oers M.M."/>
            <person name="Crawford A.M."/>
            <person name="Vlak J.M."/>
            <person name="Jehle J.A."/>
        </authorList>
    </citation>
    <scope>NUCLEOTIDE SEQUENCE</scope>
    <source>
        <strain evidence="1">PV505</strain>
    </source>
</reference>
<dbReference type="Proteomes" id="UP000011785">
    <property type="component" value="Segment"/>
</dbReference>
<dbReference type="OrthoDB" id="11496at10239"/>
<evidence type="ECO:0000313" key="3">
    <source>
        <dbReference type="EMBL" id="QHG11254.1"/>
    </source>
</evidence>
<dbReference type="EMBL" id="EU747721">
    <property type="protein sequence ID" value="ACH96145.1"/>
    <property type="molecule type" value="Genomic_DNA"/>
</dbReference>
<dbReference type="EMBL" id="AH015832">
    <property type="protein sequence ID" value="ABF93337.1"/>
    <property type="molecule type" value="Genomic_DNA"/>
</dbReference>
<reference evidence="5" key="5">
    <citation type="submission" date="2021-08" db="EMBL/GenBank/DDBJ databases">
        <title>Whole genome sequence of Oryctes rhinoceros Nudivirus detected in Riau Province, Indonesia.</title>
        <authorList>
            <person name="Kurnia Y.W."/>
            <person name="Tanjung Z.A."/>
            <person name="Utomo C."/>
            <person name="Naim M."/>
            <person name="Situmorang E.C."/>
            <person name="Liwang T."/>
        </authorList>
    </citation>
    <scope>NUCLEOTIDE SEQUENCE</scope>
    <source>
        <strain evidence="5">LiboV</strain>
    </source>
</reference>
<proteinExistence type="predicted"/>
<evidence type="ECO:0000313" key="4">
    <source>
        <dbReference type="EMBL" id="QKE59489.1"/>
    </source>
</evidence>